<protein>
    <recommendedName>
        <fullName evidence="1">SnoaL-like domain-containing protein</fullName>
    </recommendedName>
</protein>
<keyword evidence="3" id="KW-1185">Reference proteome</keyword>
<accession>A0A4R0KH16</accession>
<dbReference type="SUPFAM" id="SSF54427">
    <property type="entry name" value="NTF2-like"/>
    <property type="match status" value="1"/>
</dbReference>
<sequence length="122" mass="13463">MTAEQNKKLAVDAFQEFAAGNIAPLRPLLQEDFLEHSPGNPSGRDAFLDFIATAPVASARLDLRRVIADDTHVVMHYLMTTADNPRGVAVTDIWRFENGQIVEHWDVVQPVPDAAEIPNGMV</sequence>
<proteinExistence type="predicted"/>
<dbReference type="RefSeq" id="WP_131364565.1">
    <property type="nucleotide sequence ID" value="NZ_SJKB01000017.1"/>
</dbReference>
<dbReference type="InterPro" id="IPR032710">
    <property type="entry name" value="NTF2-like_dom_sf"/>
</dbReference>
<dbReference type="InterPro" id="IPR037401">
    <property type="entry name" value="SnoaL-like"/>
</dbReference>
<dbReference type="OrthoDB" id="129343at2"/>
<dbReference type="Pfam" id="PF12680">
    <property type="entry name" value="SnoaL_2"/>
    <property type="match status" value="1"/>
</dbReference>
<feature type="domain" description="SnoaL-like" evidence="1">
    <location>
        <begin position="13"/>
        <end position="104"/>
    </location>
</feature>
<evidence type="ECO:0000313" key="3">
    <source>
        <dbReference type="Proteomes" id="UP000291144"/>
    </source>
</evidence>
<reference evidence="2 3" key="1">
    <citation type="submission" date="2019-02" db="EMBL/GenBank/DDBJ databases">
        <title>Kribbella capetownensis sp. nov. and Kribbella speibonae sp. nov., isolated from soil.</title>
        <authorList>
            <person name="Curtis S.M."/>
            <person name="Norton I."/>
            <person name="Everest G.J."/>
            <person name="Meyers P.R."/>
        </authorList>
    </citation>
    <scope>NUCLEOTIDE SEQUENCE [LARGE SCALE GENOMIC DNA]</scope>
    <source>
        <strain evidence="2 3">NRRL B-24813</strain>
    </source>
</reference>
<organism evidence="2 3">
    <name type="scientific">Kribbella pittospori</name>
    <dbReference type="NCBI Taxonomy" id="722689"/>
    <lineage>
        <taxon>Bacteria</taxon>
        <taxon>Bacillati</taxon>
        <taxon>Actinomycetota</taxon>
        <taxon>Actinomycetes</taxon>
        <taxon>Propionibacteriales</taxon>
        <taxon>Kribbellaceae</taxon>
        <taxon>Kribbella</taxon>
    </lineage>
</organism>
<comment type="caution">
    <text evidence="2">The sequence shown here is derived from an EMBL/GenBank/DDBJ whole genome shotgun (WGS) entry which is preliminary data.</text>
</comment>
<evidence type="ECO:0000313" key="2">
    <source>
        <dbReference type="EMBL" id="TCC54875.1"/>
    </source>
</evidence>
<dbReference type="AlphaFoldDB" id="A0A4R0KH16"/>
<dbReference type="Gene3D" id="3.10.450.50">
    <property type="match status" value="1"/>
</dbReference>
<evidence type="ECO:0000259" key="1">
    <source>
        <dbReference type="Pfam" id="PF12680"/>
    </source>
</evidence>
<dbReference type="EMBL" id="SJKB01000017">
    <property type="protein sequence ID" value="TCC54875.1"/>
    <property type="molecule type" value="Genomic_DNA"/>
</dbReference>
<name>A0A4R0KH16_9ACTN</name>
<dbReference type="Proteomes" id="UP000291144">
    <property type="component" value="Unassembled WGS sequence"/>
</dbReference>
<gene>
    <name evidence="2" type="ORF">E0H73_37340</name>
</gene>